<organism evidence="2 3">
    <name type="scientific">Nicotiana attenuata</name>
    <name type="common">Coyote tobacco</name>
    <dbReference type="NCBI Taxonomy" id="49451"/>
    <lineage>
        <taxon>Eukaryota</taxon>
        <taxon>Viridiplantae</taxon>
        <taxon>Streptophyta</taxon>
        <taxon>Embryophyta</taxon>
        <taxon>Tracheophyta</taxon>
        <taxon>Spermatophyta</taxon>
        <taxon>Magnoliopsida</taxon>
        <taxon>eudicotyledons</taxon>
        <taxon>Gunneridae</taxon>
        <taxon>Pentapetalae</taxon>
        <taxon>asterids</taxon>
        <taxon>lamiids</taxon>
        <taxon>Solanales</taxon>
        <taxon>Solanaceae</taxon>
        <taxon>Nicotianoideae</taxon>
        <taxon>Nicotianeae</taxon>
        <taxon>Nicotiana</taxon>
    </lineage>
</organism>
<sequence length="182" mass="20641">HKPHAGWFKLNIDGAFHQNRAEIGGVIRNNAREWIMGFHQRVQAVNCTHAEIMALSKGLDFISQHNLWPCEVETDSTQVIDLLREGNTSYDFLLQSSRSLISQKNKEVVLRHSFREGNQVAHLLAQEGTKQPRQCGIVCYVVTLTFVESRMLEDKEGFSSINKLICESSCRKLAKFGNLNAI</sequence>
<dbReference type="InterPro" id="IPR036397">
    <property type="entry name" value="RNaseH_sf"/>
</dbReference>
<comment type="caution">
    <text evidence="2">The sequence shown here is derived from an EMBL/GenBank/DDBJ whole genome shotgun (WGS) entry which is preliminary data.</text>
</comment>
<protein>
    <recommendedName>
        <fullName evidence="1">RNase H type-1 domain-containing protein</fullName>
    </recommendedName>
</protein>
<dbReference type="InterPro" id="IPR053151">
    <property type="entry name" value="RNase_H-like"/>
</dbReference>
<dbReference type="InterPro" id="IPR012337">
    <property type="entry name" value="RNaseH-like_sf"/>
</dbReference>
<dbReference type="PANTHER" id="PTHR47723">
    <property type="entry name" value="OS05G0353850 PROTEIN"/>
    <property type="match status" value="1"/>
</dbReference>
<dbReference type="InterPro" id="IPR044730">
    <property type="entry name" value="RNase_H-like_dom_plant"/>
</dbReference>
<proteinExistence type="predicted"/>
<evidence type="ECO:0000259" key="1">
    <source>
        <dbReference type="Pfam" id="PF13456"/>
    </source>
</evidence>
<keyword evidence="3" id="KW-1185">Reference proteome</keyword>
<gene>
    <name evidence="2" type="ORF">A4A49_56271</name>
</gene>
<feature type="domain" description="RNase H type-1" evidence="1">
    <location>
        <begin position="11"/>
        <end position="127"/>
    </location>
</feature>
<reference evidence="2" key="1">
    <citation type="submission" date="2016-11" db="EMBL/GenBank/DDBJ databases">
        <title>The genome of Nicotiana attenuata.</title>
        <authorList>
            <person name="Xu S."/>
            <person name="Brockmoeller T."/>
            <person name="Gaquerel E."/>
            <person name="Navarro A."/>
            <person name="Kuhl H."/>
            <person name="Gase K."/>
            <person name="Ling Z."/>
            <person name="Zhou W."/>
            <person name="Kreitzer C."/>
            <person name="Stanke M."/>
            <person name="Tang H."/>
            <person name="Lyons E."/>
            <person name="Pandey P."/>
            <person name="Pandey S.P."/>
            <person name="Timmermann B."/>
            <person name="Baldwin I.T."/>
        </authorList>
    </citation>
    <scope>NUCLEOTIDE SEQUENCE [LARGE SCALE GENOMIC DNA]</scope>
    <source>
        <strain evidence="2">UT</strain>
    </source>
</reference>
<dbReference type="InterPro" id="IPR002156">
    <property type="entry name" value="RNaseH_domain"/>
</dbReference>
<dbReference type="GO" id="GO:0004523">
    <property type="term" value="F:RNA-DNA hybrid ribonuclease activity"/>
    <property type="evidence" value="ECO:0007669"/>
    <property type="project" value="InterPro"/>
</dbReference>
<dbReference type="GO" id="GO:0003676">
    <property type="term" value="F:nucleic acid binding"/>
    <property type="evidence" value="ECO:0007669"/>
    <property type="project" value="InterPro"/>
</dbReference>
<feature type="non-terminal residue" evidence="2">
    <location>
        <position position="1"/>
    </location>
</feature>
<dbReference type="Gramene" id="OIT40599">
    <property type="protein sequence ID" value="OIT40599"/>
    <property type="gene ID" value="A4A49_56271"/>
</dbReference>
<name>A0A314LHV9_NICAT</name>
<accession>A0A314LHV9</accession>
<dbReference type="EMBL" id="MJEQ01000014">
    <property type="protein sequence ID" value="OIT40599.1"/>
    <property type="molecule type" value="Genomic_DNA"/>
</dbReference>
<dbReference type="Pfam" id="PF13456">
    <property type="entry name" value="RVT_3"/>
    <property type="match status" value="1"/>
</dbReference>
<dbReference type="Proteomes" id="UP000187609">
    <property type="component" value="Unassembled WGS sequence"/>
</dbReference>
<dbReference type="STRING" id="49451.A0A314LHV9"/>
<evidence type="ECO:0000313" key="3">
    <source>
        <dbReference type="Proteomes" id="UP000187609"/>
    </source>
</evidence>
<dbReference type="SUPFAM" id="SSF53098">
    <property type="entry name" value="Ribonuclease H-like"/>
    <property type="match status" value="1"/>
</dbReference>
<dbReference type="AlphaFoldDB" id="A0A314LHV9"/>
<feature type="non-terminal residue" evidence="2">
    <location>
        <position position="182"/>
    </location>
</feature>
<dbReference type="Gene3D" id="3.30.420.10">
    <property type="entry name" value="Ribonuclease H-like superfamily/Ribonuclease H"/>
    <property type="match status" value="1"/>
</dbReference>
<evidence type="ECO:0000313" key="2">
    <source>
        <dbReference type="EMBL" id="OIT40599.1"/>
    </source>
</evidence>
<dbReference type="PANTHER" id="PTHR47723:SF23">
    <property type="entry name" value="REVERSE TRANSCRIPTASE-LIKE PROTEIN"/>
    <property type="match status" value="1"/>
</dbReference>
<dbReference type="CDD" id="cd06222">
    <property type="entry name" value="RNase_H_like"/>
    <property type="match status" value="1"/>
</dbReference>
<dbReference type="SMR" id="A0A314LHV9"/>